<evidence type="ECO:0000313" key="1">
    <source>
        <dbReference type="EMBL" id="ECB1915208.1"/>
    </source>
</evidence>
<dbReference type="AlphaFoldDB" id="A0A5X8Y034"/>
<name>A0A5X8Y034_SALNE</name>
<organism evidence="1">
    <name type="scientific">Salmonella newport</name>
    <dbReference type="NCBI Taxonomy" id="108619"/>
    <lineage>
        <taxon>Bacteria</taxon>
        <taxon>Pseudomonadati</taxon>
        <taxon>Pseudomonadota</taxon>
        <taxon>Gammaproteobacteria</taxon>
        <taxon>Enterobacterales</taxon>
        <taxon>Enterobacteriaceae</taxon>
        <taxon>Salmonella</taxon>
    </lineage>
</organism>
<gene>
    <name evidence="2" type="ORF">E1A34_21545</name>
    <name evidence="1" type="ORF">EVG73_22905</name>
</gene>
<accession>A0A5X8Y034</accession>
<reference evidence="1" key="1">
    <citation type="submission" date="2019-01" db="EMBL/GenBank/DDBJ databases">
        <authorList>
            <person name="Ashton P.M."/>
            <person name="Dallman T."/>
            <person name="Nair S."/>
            <person name="De Pinna E."/>
            <person name="Peters T."/>
            <person name="Grant K."/>
        </authorList>
    </citation>
    <scope>NUCLEOTIDE SEQUENCE</scope>
    <source>
        <strain evidence="2">271153</strain>
        <strain evidence="1">500372</strain>
    </source>
</reference>
<comment type="caution">
    <text evidence="1">The sequence shown here is derived from an EMBL/GenBank/DDBJ whole genome shotgun (WGS) entry which is preliminary data.</text>
</comment>
<dbReference type="EMBL" id="AAHYLK010000027">
    <property type="protein sequence ID" value="ECB7108606.1"/>
    <property type="molecule type" value="Genomic_DNA"/>
</dbReference>
<evidence type="ECO:0000313" key="2">
    <source>
        <dbReference type="EMBL" id="ECB7108606.1"/>
    </source>
</evidence>
<sequence>MYLDWLNNALNVQKFPISKLTPHQYAKRLAYSVLDNGIFIGGDEQRSHRLYRYAEKHYARAMR</sequence>
<dbReference type="EMBL" id="AAHWTY010000094">
    <property type="protein sequence ID" value="ECB1915208.1"/>
    <property type="molecule type" value="Genomic_DNA"/>
</dbReference>
<protein>
    <submittedName>
        <fullName evidence="1">Uncharacterized protein</fullName>
    </submittedName>
</protein>
<dbReference type="Proteomes" id="UP000839827">
    <property type="component" value="Unassembled WGS sequence"/>
</dbReference>
<proteinExistence type="predicted"/>